<dbReference type="AlphaFoldDB" id="A0A0V1GZF0"/>
<sequence>MRTDKLGRNPTMFHEDQRPVAKLARPFNTISDNVRGNPSKYCKDLYKPTMRKSLLLSTSKGFIDLAQTAAGLQYEDVECRCARTCDGLHQYAEHVTAILKKKNLTKMMEDHTTEEQTAEEIERLECGSLM</sequence>
<comment type="caution">
    <text evidence="1">The sequence shown here is derived from an EMBL/GenBank/DDBJ whole genome shotgun (WGS) entry which is preliminary data.</text>
</comment>
<evidence type="ECO:0000313" key="2">
    <source>
        <dbReference type="Proteomes" id="UP000055024"/>
    </source>
</evidence>
<dbReference type="EMBL" id="JYDP01000184">
    <property type="protein sequence ID" value="KRZ03720.1"/>
    <property type="molecule type" value="Genomic_DNA"/>
</dbReference>
<keyword evidence="2" id="KW-1185">Reference proteome</keyword>
<proteinExistence type="predicted"/>
<accession>A0A0V1GZF0</accession>
<organism evidence="1 2">
    <name type="scientific">Trichinella zimbabwensis</name>
    <dbReference type="NCBI Taxonomy" id="268475"/>
    <lineage>
        <taxon>Eukaryota</taxon>
        <taxon>Metazoa</taxon>
        <taxon>Ecdysozoa</taxon>
        <taxon>Nematoda</taxon>
        <taxon>Enoplea</taxon>
        <taxon>Dorylaimia</taxon>
        <taxon>Trichinellida</taxon>
        <taxon>Trichinellidae</taxon>
        <taxon>Trichinella</taxon>
    </lineage>
</organism>
<gene>
    <name evidence="1" type="ORF">T11_7831</name>
</gene>
<protein>
    <submittedName>
        <fullName evidence="1">Uncharacterized protein</fullName>
    </submittedName>
</protein>
<reference evidence="1 2" key="1">
    <citation type="submission" date="2015-01" db="EMBL/GenBank/DDBJ databases">
        <title>Evolution of Trichinella species and genotypes.</title>
        <authorList>
            <person name="Korhonen P.K."/>
            <person name="Edoardo P."/>
            <person name="Giuseppe L.R."/>
            <person name="Gasser R.B."/>
        </authorList>
    </citation>
    <scope>NUCLEOTIDE SEQUENCE [LARGE SCALE GENOMIC DNA]</scope>
    <source>
        <strain evidence="1">ISS1029</strain>
    </source>
</reference>
<name>A0A0V1GZF0_9BILA</name>
<dbReference type="Proteomes" id="UP000055024">
    <property type="component" value="Unassembled WGS sequence"/>
</dbReference>
<evidence type="ECO:0000313" key="1">
    <source>
        <dbReference type="EMBL" id="KRZ03720.1"/>
    </source>
</evidence>